<gene>
    <name evidence="4" type="ORF">IJ22_46490</name>
</gene>
<dbReference type="Pfam" id="PF01614">
    <property type="entry name" value="IclR_C"/>
    <property type="match status" value="1"/>
</dbReference>
<dbReference type="RefSeq" id="WP_062410402.1">
    <property type="nucleotide sequence ID" value="NZ_BJCS01000014.1"/>
</dbReference>
<evidence type="ECO:0000256" key="2">
    <source>
        <dbReference type="ARBA" id="ARBA00023125"/>
    </source>
</evidence>
<dbReference type="SUPFAM" id="SSF55781">
    <property type="entry name" value="GAF domain-like"/>
    <property type="match status" value="1"/>
</dbReference>
<keyword evidence="2" id="KW-0238">DNA-binding</keyword>
<dbReference type="KEGG" id="pnp:IJ22_46490"/>
<keyword evidence="3" id="KW-0804">Transcription</keyword>
<dbReference type="PROSITE" id="PS51077">
    <property type="entry name" value="HTH_ICLR"/>
    <property type="match status" value="1"/>
</dbReference>
<proteinExistence type="predicted"/>
<dbReference type="GO" id="GO:0003677">
    <property type="term" value="F:DNA binding"/>
    <property type="evidence" value="ECO:0007669"/>
    <property type="project" value="UniProtKB-KW"/>
</dbReference>
<dbReference type="Gene3D" id="1.10.10.10">
    <property type="entry name" value="Winged helix-like DNA-binding domain superfamily/Winged helix DNA-binding domain"/>
    <property type="match status" value="1"/>
</dbReference>
<dbReference type="InterPro" id="IPR036390">
    <property type="entry name" value="WH_DNA-bd_sf"/>
</dbReference>
<reference evidence="4 5" key="2">
    <citation type="journal article" date="2016" name="Genome Announc.">
        <title>Complete Genome Sequences of Two Interactive Moderate Thermophiles, Paenibacillus napthalenovorans 32O-Y and Paenibacillus sp. 32O-W.</title>
        <authorList>
            <person name="Butler R.R.III."/>
            <person name="Wang J."/>
            <person name="Stark B.C."/>
            <person name="Pombert J.F."/>
        </authorList>
    </citation>
    <scope>NUCLEOTIDE SEQUENCE [LARGE SCALE GENOMIC DNA]</scope>
    <source>
        <strain evidence="4 5">32O-Y</strain>
    </source>
</reference>
<dbReference type="STRING" id="162209.IJ22_46490"/>
<dbReference type="SMART" id="SM00346">
    <property type="entry name" value="HTH_ICLR"/>
    <property type="match status" value="1"/>
</dbReference>
<dbReference type="GO" id="GO:0045892">
    <property type="term" value="P:negative regulation of DNA-templated transcription"/>
    <property type="evidence" value="ECO:0007669"/>
    <property type="project" value="TreeGrafter"/>
</dbReference>
<dbReference type="PATRIC" id="fig|162209.4.peg.4889"/>
<dbReference type="AlphaFoldDB" id="A0A0U2VNT2"/>
<dbReference type="InterPro" id="IPR036388">
    <property type="entry name" value="WH-like_DNA-bd_sf"/>
</dbReference>
<name>A0A0U2VNT2_9BACL</name>
<dbReference type="PROSITE" id="PS51078">
    <property type="entry name" value="ICLR_ED"/>
    <property type="match status" value="1"/>
</dbReference>
<dbReference type="Pfam" id="PF09339">
    <property type="entry name" value="HTH_IclR"/>
    <property type="match status" value="1"/>
</dbReference>
<dbReference type="Proteomes" id="UP000061660">
    <property type="component" value="Chromosome"/>
</dbReference>
<dbReference type="OrthoDB" id="9791752at2"/>
<accession>A0A0U2VNT2</accession>
<dbReference type="SUPFAM" id="SSF46785">
    <property type="entry name" value="Winged helix' DNA-binding domain"/>
    <property type="match status" value="1"/>
</dbReference>
<dbReference type="PANTHER" id="PTHR30136:SF24">
    <property type="entry name" value="HTH-TYPE TRANSCRIPTIONAL REPRESSOR ALLR"/>
    <property type="match status" value="1"/>
</dbReference>
<dbReference type="EMBL" id="CP013652">
    <property type="protein sequence ID" value="ALS24915.1"/>
    <property type="molecule type" value="Genomic_DNA"/>
</dbReference>
<dbReference type="Gene3D" id="3.30.450.40">
    <property type="match status" value="1"/>
</dbReference>
<sequence>MKNKPFTPVKSADRVFDILEALVKHSDGLHIRELGKKLNIADSSIHALVHTMLQRRYLKMDESRKLFLGSKFYQFSNMMSATPLVPIAKPIMKQIKSKFNENVHLAVLDGLDIVYIAFEESTNPLRYHMEVGRAQSAYITAVGKMLLSAHSNEQIRLLYEGYPFEKLTANTITSVDELIAELERIRKRGYSIDDAESYEACKCFAAPIYDSTGQMIASMSICIPFVTAQEKREPEMIAAIQEATNRITSLLKDN</sequence>
<dbReference type="GO" id="GO:0003700">
    <property type="term" value="F:DNA-binding transcription factor activity"/>
    <property type="evidence" value="ECO:0007669"/>
    <property type="project" value="TreeGrafter"/>
</dbReference>
<organism evidence="4 5">
    <name type="scientific">Paenibacillus naphthalenovorans</name>
    <dbReference type="NCBI Taxonomy" id="162209"/>
    <lineage>
        <taxon>Bacteria</taxon>
        <taxon>Bacillati</taxon>
        <taxon>Bacillota</taxon>
        <taxon>Bacilli</taxon>
        <taxon>Bacillales</taxon>
        <taxon>Paenibacillaceae</taxon>
        <taxon>Paenibacillus</taxon>
    </lineage>
</organism>
<evidence type="ECO:0000313" key="5">
    <source>
        <dbReference type="Proteomes" id="UP000061660"/>
    </source>
</evidence>
<keyword evidence="1" id="KW-0805">Transcription regulation</keyword>
<keyword evidence="5" id="KW-1185">Reference proteome</keyword>
<dbReference type="InterPro" id="IPR029016">
    <property type="entry name" value="GAF-like_dom_sf"/>
</dbReference>
<protein>
    <submittedName>
        <fullName evidence="4">Transcriptional regulator KdgR</fullName>
    </submittedName>
</protein>
<dbReference type="InterPro" id="IPR005471">
    <property type="entry name" value="Tscrpt_reg_IclR_N"/>
</dbReference>
<dbReference type="PANTHER" id="PTHR30136">
    <property type="entry name" value="HELIX-TURN-HELIX TRANSCRIPTIONAL REGULATOR, ICLR FAMILY"/>
    <property type="match status" value="1"/>
</dbReference>
<dbReference type="InterPro" id="IPR050707">
    <property type="entry name" value="HTH_MetabolicPath_Reg"/>
</dbReference>
<evidence type="ECO:0000256" key="1">
    <source>
        <dbReference type="ARBA" id="ARBA00023015"/>
    </source>
</evidence>
<reference evidence="5" key="1">
    <citation type="submission" date="2015-12" db="EMBL/GenBank/DDBJ databases">
        <title>Complete genome sequences of two moderately thermophilic Paenibacillus species.</title>
        <authorList>
            <person name="Butler R.III."/>
            <person name="Wang J."/>
            <person name="Stark B.C."/>
            <person name="Pombert J.-F."/>
        </authorList>
    </citation>
    <scope>NUCLEOTIDE SEQUENCE [LARGE SCALE GENOMIC DNA]</scope>
    <source>
        <strain evidence="5">32O-Y</strain>
    </source>
</reference>
<dbReference type="InterPro" id="IPR014757">
    <property type="entry name" value="Tscrpt_reg_IclR_C"/>
</dbReference>
<evidence type="ECO:0000256" key="3">
    <source>
        <dbReference type="ARBA" id="ARBA00023163"/>
    </source>
</evidence>
<evidence type="ECO:0000313" key="4">
    <source>
        <dbReference type="EMBL" id="ALS24915.1"/>
    </source>
</evidence>